<evidence type="ECO:0000259" key="5">
    <source>
        <dbReference type="PROSITE" id="PS50977"/>
    </source>
</evidence>
<dbReference type="EMBL" id="SLWS01000002">
    <property type="protein sequence ID" value="TCO62592.1"/>
    <property type="molecule type" value="Genomic_DNA"/>
</dbReference>
<evidence type="ECO:0000256" key="2">
    <source>
        <dbReference type="ARBA" id="ARBA00023125"/>
    </source>
</evidence>
<keyword evidence="1" id="KW-0805">Transcription regulation</keyword>
<evidence type="ECO:0000256" key="3">
    <source>
        <dbReference type="ARBA" id="ARBA00023163"/>
    </source>
</evidence>
<keyword evidence="3" id="KW-0804">Transcription</keyword>
<protein>
    <submittedName>
        <fullName evidence="6">TetR family transcriptional regulator</fullName>
    </submittedName>
</protein>
<dbReference type="PANTHER" id="PTHR30055:SF234">
    <property type="entry name" value="HTH-TYPE TRANSCRIPTIONAL REGULATOR BETI"/>
    <property type="match status" value="1"/>
</dbReference>
<dbReference type="PROSITE" id="PS50977">
    <property type="entry name" value="HTH_TETR_2"/>
    <property type="match status" value="1"/>
</dbReference>
<name>A0A4R2JU82_9PSEU</name>
<dbReference type="RefSeq" id="WP_132114471.1">
    <property type="nucleotide sequence ID" value="NZ_SLWS01000002.1"/>
</dbReference>
<feature type="DNA-binding region" description="H-T-H motif" evidence="4">
    <location>
        <begin position="25"/>
        <end position="44"/>
    </location>
</feature>
<evidence type="ECO:0000256" key="1">
    <source>
        <dbReference type="ARBA" id="ARBA00023015"/>
    </source>
</evidence>
<dbReference type="Gene3D" id="1.10.357.10">
    <property type="entry name" value="Tetracycline Repressor, domain 2"/>
    <property type="match status" value="1"/>
</dbReference>
<accession>A0A4R2JU82</accession>
<dbReference type="OrthoDB" id="3186364at2"/>
<dbReference type="PRINTS" id="PR00455">
    <property type="entry name" value="HTHTETR"/>
</dbReference>
<sequence length="174" mass="19277">MAGTKERILAAARELFAQQGVQKTSMRDISERLGITKPALYYHFTSREDLVRSIVQPLIEGGLDLVARYENAPRIEPRELLEAYFDYHYAHRDDLLLLFNELATLAELGLVELVLGWRTRLMGLLVGPEPTLTEATGAVVALGGLQDCTIQFRDIPADELRDPAVNAAMAALGL</sequence>
<dbReference type="GO" id="GO:0003700">
    <property type="term" value="F:DNA-binding transcription factor activity"/>
    <property type="evidence" value="ECO:0007669"/>
    <property type="project" value="TreeGrafter"/>
</dbReference>
<evidence type="ECO:0000313" key="7">
    <source>
        <dbReference type="Proteomes" id="UP000295680"/>
    </source>
</evidence>
<keyword evidence="2 4" id="KW-0238">DNA-binding</keyword>
<dbReference type="InterPro" id="IPR009057">
    <property type="entry name" value="Homeodomain-like_sf"/>
</dbReference>
<dbReference type="Pfam" id="PF00440">
    <property type="entry name" value="TetR_N"/>
    <property type="match status" value="1"/>
</dbReference>
<proteinExistence type="predicted"/>
<dbReference type="SUPFAM" id="SSF46689">
    <property type="entry name" value="Homeodomain-like"/>
    <property type="match status" value="1"/>
</dbReference>
<reference evidence="6 7" key="1">
    <citation type="submission" date="2019-03" db="EMBL/GenBank/DDBJ databases">
        <title>Genomic Encyclopedia of Type Strains, Phase IV (KMG-IV): sequencing the most valuable type-strain genomes for metagenomic binning, comparative biology and taxonomic classification.</title>
        <authorList>
            <person name="Goeker M."/>
        </authorList>
    </citation>
    <scope>NUCLEOTIDE SEQUENCE [LARGE SCALE GENOMIC DNA]</scope>
    <source>
        <strain evidence="6 7">DSM 45934</strain>
    </source>
</reference>
<dbReference type="PANTHER" id="PTHR30055">
    <property type="entry name" value="HTH-TYPE TRANSCRIPTIONAL REGULATOR RUTR"/>
    <property type="match status" value="1"/>
</dbReference>
<evidence type="ECO:0000313" key="6">
    <source>
        <dbReference type="EMBL" id="TCO62592.1"/>
    </source>
</evidence>
<feature type="domain" description="HTH tetR-type" evidence="5">
    <location>
        <begin position="2"/>
        <end position="62"/>
    </location>
</feature>
<organism evidence="6 7">
    <name type="scientific">Actinocrispum wychmicini</name>
    <dbReference type="NCBI Taxonomy" id="1213861"/>
    <lineage>
        <taxon>Bacteria</taxon>
        <taxon>Bacillati</taxon>
        <taxon>Actinomycetota</taxon>
        <taxon>Actinomycetes</taxon>
        <taxon>Pseudonocardiales</taxon>
        <taxon>Pseudonocardiaceae</taxon>
        <taxon>Actinocrispum</taxon>
    </lineage>
</organism>
<keyword evidence="7" id="KW-1185">Reference proteome</keyword>
<dbReference type="AlphaFoldDB" id="A0A4R2JU82"/>
<dbReference type="Proteomes" id="UP000295680">
    <property type="component" value="Unassembled WGS sequence"/>
</dbReference>
<dbReference type="GO" id="GO:0000976">
    <property type="term" value="F:transcription cis-regulatory region binding"/>
    <property type="evidence" value="ECO:0007669"/>
    <property type="project" value="TreeGrafter"/>
</dbReference>
<dbReference type="InterPro" id="IPR050109">
    <property type="entry name" value="HTH-type_TetR-like_transc_reg"/>
</dbReference>
<gene>
    <name evidence="6" type="ORF">EV192_102731</name>
</gene>
<comment type="caution">
    <text evidence="6">The sequence shown here is derived from an EMBL/GenBank/DDBJ whole genome shotgun (WGS) entry which is preliminary data.</text>
</comment>
<dbReference type="InterPro" id="IPR001647">
    <property type="entry name" value="HTH_TetR"/>
</dbReference>
<evidence type="ECO:0000256" key="4">
    <source>
        <dbReference type="PROSITE-ProRule" id="PRU00335"/>
    </source>
</evidence>